<organism evidence="1 2">
    <name type="scientific">Parascaris univalens</name>
    <name type="common">Nematode worm</name>
    <dbReference type="NCBI Taxonomy" id="6257"/>
    <lineage>
        <taxon>Eukaryota</taxon>
        <taxon>Metazoa</taxon>
        <taxon>Ecdysozoa</taxon>
        <taxon>Nematoda</taxon>
        <taxon>Chromadorea</taxon>
        <taxon>Rhabditida</taxon>
        <taxon>Spirurina</taxon>
        <taxon>Ascaridomorpha</taxon>
        <taxon>Ascaridoidea</taxon>
        <taxon>Ascarididae</taxon>
        <taxon>Parascaris</taxon>
    </lineage>
</organism>
<protein>
    <submittedName>
        <fullName evidence="2">Uncharacterized protein</fullName>
    </submittedName>
</protein>
<name>A0A915A4F6_PARUN</name>
<dbReference type="AlphaFoldDB" id="A0A915A4F6"/>
<sequence>MVFHIYAGLENLIHRSAWFLMRASLRLHIYMSVRQSQQRVMEIALNELVYLFCLGAPASDNILGT</sequence>
<reference evidence="2" key="1">
    <citation type="submission" date="2022-11" db="UniProtKB">
        <authorList>
            <consortium name="WormBaseParasite"/>
        </authorList>
    </citation>
    <scope>IDENTIFICATION</scope>
</reference>
<accession>A0A915A4F6</accession>
<proteinExistence type="predicted"/>
<dbReference type="WBParaSite" id="PgE227_g001_t08">
    <property type="protein sequence ID" value="PgE227_g001_t08"/>
    <property type="gene ID" value="PgE227_g001"/>
</dbReference>
<keyword evidence="1" id="KW-1185">Reference proteome</keyword>
<evidence type="ECO:0000313" key="1">
    <source>
        <dbReference type="Proteomes" id="UP000887569"/>
    </source>
</evidence>
<dbReference type="Proteomes" id="UP000887569">
    <property type="component" value="Unplaced"/>
</dbReference>
<evidence type="ECO:0000313" key="2">
    <source>
        <dbReference type="WBParaSite" id="PgE227_g001_t08"/>
    </source>
</evidence>